<reference evidence="2 3" key="1">
    <citation type="submission" date="2018-11" db="EMBL/GenBank/DDBJ databases">
        <title>Genome sequence of Saitozyma podzolica DSM 27192.</title>
        <authorList>
            <person name="Aliyu H."/>
            <person name="Gorte O."/>
            <person name="Ochsenreither K."/>
        </authorList>
    </citation>
    <scope>NUCLEOTIDE SEQUENCE [LARGE SCALE GENOMIC DNA]</scope>
    <source>
        <strain evidence="2 3">DSM 27192</strain>
    </source>
</reference>
<feature type="region of interest" description="Disordered" evidence="1">
    <location>
        <begin position="69"/>
        <end position="93"/>
    </location>
</feature>
<keyword evidence="3" id="KW-1185">Reference proteome</keyword>
<feature type="compositionally biased region" description="Basic and acidic residues" evidence="1">
    <location>
        <begin position="69"/>
        <end position="81"/>
    </location>
</feature>
<name>A0A427XTZ7_9TREE</name>
<protein>
    <submittedName>
        <fullName evidence="2">Uncharacterized protein</fullName>
    </submittedName>
</protein>
<evidence type="ECO:0000313" key="3">
    <source>
        <dbReference type="Proteomes" id="UP000279259"/>
    </source>
</evidence>
<dbReference type="Proteomes" id="UP000279259">
    <property type="component" value="Unassembled WGS sequence"/>
</dbReference>
<organism evidence="2 3">
    <name type="scientific">Saitozyma podzolica</name>
    <dbReference type="NCBI Taxonomy" id="1890683"/>
    <lineage>
        <taxon>Eukaryota</taxon>
        <taxon>Fungi</taxon>
        <taxon>Dikarya</taxon>
        <taxon>Basidiomycota</taxon>
        <taxon>Agaricomycotina</taxon>
        <taxon>Tremellomycetes</taxon>
        <taxon>Tremellales</taxon>
        <taxon>Trimorphomycetaceae</taxon>
        <taxon>Saitozyma</taxon>
    </lineage>
</organism>
<accession>A0A427XTZ7</accession>
<sequence length="117" mass="12513">MHPALTDGFLFFLSGSPNTSSTNVPPAPPLFFVPTPPAPPLRTPAEDAPSPSPGTLAETRLDAMMRRGVRADRRAVPRRDLPSGGHPSSRIGKMMRCGTQWAGVAPCDYGEREDCKG</sequence>
<gene>
    <name evidence="2" type="ORF">EHS25_006009</name>
</gene>
<evidence type="ECO:0000256" key="1">
    <source>
        <dbReference type="SAM" id="MobiDB-lite"/>
    </source>
</evidence>
<dbReference type="AlphaFoldDB" id="A0A427XTZ7"/>
<feature type="compositionally biased region" description="Pro residues" evidence="1">
    <location>
        <begin position="25"/>
        <end position="42"/>
    </location>
</feature>
<evidence type="ECO:0000313" key="2">
    <source>
        <dbReference type="EMBL" id="RSH82299.1"/>
    </source>
</evidence>
<dbReference type="EMBL" id="RSCD01000027">
    <property type="protein sequence ID" value="RSH82299.1"/>
    <property type="molecule type" value="Genomic_DNA"/>
</dbReference>
<proteinExistence type="predicted"/>
<feature type="region of interest" description="Disordered" evidence="1">
    <location>
        <begin position="18"/>
        <end position="57"/>
    </location>
</feature>
<comment type="caution">
    <text evidence="2">The sequence shown here is derived from an EMBL/GenBank/DDBJ whole genome shotgun (WGS) entry which is preliminary data.</text>
</comment>